<keyword evidence="3" id="KW-0804">Transcription</keyword>
<dbReference type="SUPFAM" id="SSF46955">
    <property type="entry name" value="Putative DNA-binding domain"/>
    <property type="match status" value="1"/>
</dbReference>
<dbReference type="InterPro" id="IPR036249">
    <property type="entry name" value="Thioredoxin-like_sf"/>
</dbReference>
<dbReference type="Gene3D" id="1.10.1660.10">
    <property type="match status" value="1"/>
</dbReference>
<evidence type="ECO:0000256" key="3">
    <source>
        <dbReference type="ARBA" id="ARBA00023163"/>
    </source>
</evidence>
<dbReference type="PANTHER" id="PTHR30204">
    <property type="entry name" value="REDOX-CYCLING DRUG-SENSING TRANSCRIPTIONAL ACTIVATOR SOXR"/>
    <property type="match status" value="1"/>
</dbReference>
<reference evidence="8 9" key="1">
    <citation type="submission" date="2018-09" db="EMBL/GenBank/DDBJ databases">
        <title>Comparative genomics of Leucobacter spp.</title>
        <authorList>
            <person name="Reis A.C."/>
            <person name="Kolvenbach B.A."/>
            <person name="Corvini P.F.X."/>
            <person name="Nunes O.C."/>
        </authorList>
    </citation>
    <scope>NUCLEOTIDE SEQUENCE [LARGE SCALE GENOMIC DNA]</scope>
    <source>
        <strain evidence="8 9">L-1</strain>
    </source>
</reference>
<feature type="domain" description="Thioredoxin" evidence="7">
    <location>
        <begin position="156"/>
        <end position="323"/>
    </location>
</feature>
<dbReference type="PROSITE" id="PS00552">
    <property type="entry name" value="HTH_MERR_1"/>
    <property type="match status" value="1"/>
</dbReference>
<evidence type="ECO:0000313" key="8">
    <source>
        <dbReference type="EMBL" id="MBL3690853.1"/>
    </source>
</evidence>
<gene>
    <name evidence="8" type="ORF">D3226_12960</name>
</gene>
<evidence type="ECO:0000256" key="5">
    <source>
        <dbReference type="SAM" id="MobiDB-lite"/>
    </source>
</evidence>
<sequence>MRIGELARRAGVSVKAVRYYEEIGLLAPERDTNGYRDFDGADLRAVQEIRALAELGIAPSRAAPFVECLSDGHEHGDECVSSLAAYRDAIAELDRAIAELSARRSELALRLDRAAGRGFAAEAPVAEPTAGEPPAPDYTVLPPGLPQPEDDGAARHVPGLPLPDLTLGRSDGGRLSLAGLGTGRTIIYAYPLSGRPGTDLPDGWDAIPGARGCSTEACDFRDHFTELQEAGAARVFGLSSQDPDYQAELCERLRLPFPMLSDPELRLADALRLPTFAAPGHPRLFARITLVVRDGRVEHVFYPIFPPNTHAQQVLAWLRDHPEEGE</sequence>
<protein>
    <submittedName>
        <fullName evidence="8">MerR family DNA-binding transcriptional regulator</fullName>
    </submittedName>
</protein>
<dbReference type="PROSITE" id="PS51352">
    <property type="entry name" value="THIOREDOXIN_2"/>
    <property type="match status" value="1"/>
</dbReference>
<dbReference type="Gene3D" id="3.40.30.10">
    <property type="entry name" value="Glutaredoxin"/>
    <property type="match status" value="1"/>
</dbReference>
<feature type="region of interest" description="Disordered" evidence="5">
    <location>
        <begin position="146"/>
        <end position="165"/>
    </location>
</feature>
<dbReference type="GO" id="GO:0003677">
    <property type="term" value="F:DNA binding"/>
    <property type="evidence" value="ECO:0007669"/>
    <property type="project" value="UniProtKB-KW"/>
</dbReference>
<feature type="coiled-coil region" evidence="4">
    <location>
        <begin position="83"/>
        <end position="110"/>
    </location>
</feature>
<dbReference type="PANTHER" id="PTHR30204:SF94">
    <property type="entry name" value="HEAVY METAL-DEPENDENT TRANSCRIPTIONAL REGULATOR HI_0293-RELATED"/>
    <property type="match status" value="1"/>
</dbReference>
<dbReference type="EMBL" id="QYAD01000005">
    <property type="protein sequence ID" value="MBL3690853.1"/>
    <property type="molecule type" value="Genomic_DNA"/>
</dbReference>
<proteinExistence type="predicted"/>
<keyword evidence="1" id="KW-0805">Transcription regulation</keyword>
<dbReference type="SUPFAM" id="SSF52833">
    <property type="entry name" value="Thioredoxin-like"/>
    <property type="match status" value="1"/>
</dbReference>
<feature type="domain" description="HTH merR-type" evidence="6">
    <location>
        <begin position="1"/>
        <end position="68"/>
    </location>
</feature>
<dbReference type="PROSITE" id="PS50937">
    <property type="entry name" value="HTH_MERR_2"/>
    <property type="match status" value="1"/>
</dbReference>
<evidence type="ECO:0000259" key="7">
    <source>
        <dbReference type="PROSITE" id="PS51352"/>
    </source>
</evidence>
<dbReference type="CDD" id="cd03017">
    <property type="entry name" value="PRX_BCP"/>
    <property type="match status" value="1"/>
</dbReference>
<name>A0ABS1SRR5_9MICO</name>
<dbReference type="Proteomes" id="UP001646141">
    <property type="component" value="Unassembled WGS sequence"/>
</dbReference>
<dbReference type="InterPro" id="IPR000551">
    <property type="entry name" value="MerR-type_HTH_dom"/>
</dbReference>
<dbReference type="PRINTS" id="PR00040">
    <property type="entry name" value="HTHMERR"/>
</dbReference>
<organism evidence="8 9">
    <name type="scientific">Leucobacter chromiireducens subsp. chromiireducens</name>
    <dbReference type="NCBI Taxonomy" id="660067"/>
    <lineage>
        <taxon>Bacteria</taxon>
        <taxon>Bacillati</taxon>
        <taxon>Actinomycetota</taxon>
        <taxon>Actinomycetes</taxon>
        <taxon>Micrococcales</taxon>
        <taxon>Microbacteriaceae</taxon>
        <taxon>Leucobacter</taxon>
    </lineage>
</organism>
<keyword evidence="2 8" id="KW-0238">DNA-binding</keyword>
<evidence type="ECO:0000256" key="2">
    <source>
        <dbReference type="ARBA" id="ARBA00023125"/>
    </source>
</evidence>
<dbReference type="Pfam" id="PF08534">
    <property type="entry name" value="Redoxin"/>
    <property type="match status" value="1"/>
</dbReference>
<keyword evidence="4" id="KW-0175">Coiled coil</keyword>
<comment type="caution">
    <text evidence="8">The sequence shown here is derived from an EMBL/GenBank/DDBJ whole genome shotgun (WGS) entry which is preliminary data.</text>
</comment>
<evidence type="ECO:0000259" key="6">
    <source>
        <dbReference type="PROSITE" id="PS50937"/>
    </source>
</evidence>
<accession>A0ABS1SRR5</accession>
<dbReference type="InterPro" id="IPR013766">
    <property type="entry name" value="Thioredoxin_domain"/>
</dbReference>
<dbReference type="InterPro" id="IPR013740">
    <property type="entry name" value="Redoxin"/>
</dbReference>
<dbReference type="InterPro" id="IPR047057">
    <property type="entry name" value="MerR_fam"/>
</dbReference>
<dbReference type="InterPro" id="IPR009061">
    <property type="entry name" value="DNA-bd_dom_put_sf"/>
</dbReference>
<keyword evidence="9" id="KW-1185">Reference proteome</keyword>
<evidence type="ECO:0000313" key="9">
    <source>
        <dbReference type="Proteomes" id="UP001646141"/>
    </source>
</evidence>
<evidence type="ECO:0000256" key="4">
    <source>
        <dbReference type="SAM" id="Coils"/>
    </source>
</evidence>
<dbReference type="SMART" id="SM00422">
    <property type="entry name" value="HTH_MERR"/>
    <property type="match status" value="1"/>
</dbReference>
<dbReference type="Pfam" id="PF00376">
    <property type="entry name" value="MerR"/>
    <property type="match status" value="1"/>
</dbReference>
<evidence type="ECO:0000256" key="1">
    <source>
        <dbReference type="ARBA" id="ARBA00023015"/>
    </source>
</evidence>